<keyword evidence="2" id="KW-0378">Hydrolase</keyword>
<evidence type="ECO:0000259" key="3">
    <source>
        <dbReference type="PROSITE" id="PS51462"/>
    </source>
</evidence>
<dbReference type="AlphaFoldDB" id="A0A1F5YY72"/>
<evidence type="ECO:0000256" key="2">
    <source>
        <dbReference type="ARBA" id="ARBA00022801"/>
    </source>
</evidence>
<name>A0A1F5YY72_9BACT</name>
<dbReference type="PROSITE" id="PS00893">
    <property type="entry name" value="NUDIX_BOX"/>
    <property type="match status" value="1"/>
</dbReference>
<dbReference type="Gene3D" id="3.90.79.10">
    <property type="entry name" value="Nucleoside Triphosphate Pyrophosphohydrolase"/>
    <property type="match status" value="1"/>
</dbReference>
<comment type="caution">
    <text evidence="4">The sequence shown here is derived from an EMBL/GenBank/DDBJ whole genome shotgun (WGS) entry which is preliminary data.</text>
</comment>
<dbReference type="InterPro" id="IPR015797">
    <property type="entry name" value="NUDIX_hydrolase-like_dom_sf"/>
</dbReference>
<dbReference type="GO" id="GO:0016787">
    <property type="term" value="F:hydrolase activity"/>
    <property type="evidence" value="ECO:0007669"/>
    <property type="project" value="UniProtKB-KW"/>
</dbReference>
<comment type="cofactor">
    <cofactor evidence="1">
        <name>Mg(2+)</name>
        <dbReference type="ChEBI" id="CHEBI:18420"/>
    </cofactor>
</comment>
<reference evidence="4 5" key="1">
    <citation type="journal article" date="2016" name="Nat. Commun.">
        <title>Thousands of microbial genomes shed light on interconnected biogeochemical processes in an aquifer system.</title>
        <authorList>
            <person name="Anantharaman K."/>
            <person name="Brown C.T."/>
            <person name="Hug L.A."/>
            <person name="Sharon I."/>
            <person name="Castelle C.J."/>
            <person name="Probst A.J."/>
            <person name="Thomas B.C."/>
            <person name="Singh A."/>
            <person name="Wilkins M.J."/>
            <person name="Karaoz U."/>
            <person name="Brodie E.L."/>
            <person name="Williams K.H."/>
            <person name="Hubbard S.S."/>
            <person name="Banfield J.F."/>
        </authorList>
    </citation>
    <scope>NUCLEOTIDE SEQUENCE [LARGE SCALE GENOMIC DNA]</scope>
</reference>
<evidence type="ECO:0000313" key="5">
    <source>
        <dbReference type="Proteomes" id="UP000178448"/>
    </source>
</evidence>
<dbReference type="InterPro" id="IPR000086">
    <property type="entry name" value="NUDIX_hydrolase_dom"/>
</dbReference>
<gene>
    <name evidence="4" type="ORF">A2Z33_07215</name>
</gene>
<dbReference type="Proteomes" id="UP000178448">
    <property type="component" value="Unassembled WGS sequence"/>
</dbReference>
<dbReference type="Pfam" id="PF00293">
    <property type="entry name" value="NUDIX"/>
    <property type="match status" value="1"/>
</dbReference>
<evidence type="ECO:0000256" key="1">
    <source>
        <dbReference type="ARBA" id="ARBA00001946"/>
    </source>
</evidence>
<dbReference type="PANTHER" id="PTHR43046">
    <property type="entry name" value="GDP-MANNOSE MANNOSYL HYDROLASE"/>
    <property type="match status" value="1"/>
</dbReference>
<dbReference type="PROSITE" id="PS51462">
    <property type="entry name" value="NUDIX"/>
    <property type="match status" value="1"/>
</dbReference>
<organism evidence="4 5">
    <name type="scientific">Candidatus Gottesmanbacteria bacterium RBG_16_52_11</name>
    <dbReference type="NCBI Taxonomy" id="1798374"/>
    <lineage>
        <taxon>Bacteria</taxon>
        <taxon>Candidatus Gottesmaniibacteriota</taxon>
    </lineage>
</organism>
<proteinExistence type="predicted"/>
<dbReference type="PANTHER" id="PTHR43046:SF14">
    <property type="entry name" value="MUTT_NUDIX FAMILY PROTEIN"/>
    <property type="match status" value="1"/>
</dbReference>
<dbReference type="EMBL" id="MFJD01000001">
    <property type="protein sequence ID" value="OGG05043.1"/>
    <property type="molecule type" value="Genomic_DNA"/>
</dbReference>
<feature type="domain" description="Nudix hydrolase" evidence="3">
    <location>
        <begin position="2"/>
        <end position="136"/>
    </location>
</feature>
<accession>A0A1F5YY72</accession>
<protein>
    <recommendedName>
        <fullName evidence="3">Nudix hydrolase domain-containing protein</fullName>
    </recommendedName>
</protein>
<dbReference type="STRING" id="1798374.A2Z33_07215"/>
<evidence type="ECO:0000313" key="4">
    <source>
        <dbReference type="EMBL" id="OGG05043.1"/>
    </source>
</evidence>
<dbReference type="InterPro" id="IPR020084">
    <property type="entry name" value="NUDIX_hydrolase_CS"/>
</dbReference>
<dbReference type="SUPFAM" id="SSF55811">
    <property type="entry name" value="Nudix"/>
    <property type="match status" value="1"/>
</dbReference>
<sequence>MKLRINVVCIIERKGKILLGRKTPGVGPYPGKWLIPGGGINLSKESTDEAMKRETLEETGLRVTAFTRMFFNEDVTERHGETVRLVFLYYKITDVRDWSACRPGDDLAEIKWFSFAELTRIPIPEVSRRLYHQLGYIA</sequence>